<feature type="compositionally biased region" description="Pro residues" evidence="3">
    <location>
        <begin position="522"/>
        <end position="540"/>
    </location>
</feature>
<dbReference type="Gene3D" id="3.30.1370.10">
    <property type="entry name" value="K Homology domain, type 1"/>
    <property type="match status" value="3"/>
</dbReference>
<accession>A0A1Q9CBU3</accession>
<dbReference type="GO" id="GO:0003723">
    <property type="term" value="F:RNA binding"/>
    <property type="evidence" value="ECO:0007669"/>
    <property type="project" value="UniProtKB-UniRule"/>
</dbReference>
<keyword evidence="2" id="KW-0694">RNA-binding</keyword>
<feature type="compositionally biased region" description="Basic residues" evidence="3">
    <location>
        <begin position="139"/>
        <end position="149"/>
    </location>
</feature>
<dbReference type="Pfam" id="PF00013">
    <property type="entry name" value="KH_1"/>
    <property type="match status" value="3"/>
</dbReference>
<feature type="domain" description="K Homology" evidence="4">
    <location>
        <begin position="396"/>
        <end position="463"/>
    </location>
</feature>
<feature type="compositionally biased region" description="Basic residues" evidence="3">
    <location>
        <begin position="53"/>
        <end position="62"/>
    </location>
</feature>
<name>A0A1Q9CBU3_SYMMI</name>
<feature type="region of interest" description="Disordered" evidence="3">
    <location>
        <begin position="518"/>
        <end position="544"/>
    </location>
</feature>
<dbReference type="Proteomes" id="UP000186817">
    <property type="component" value="Unassembled WGS sequence"/>
</dbReference>
<feature type="region of interest" description="Disordered" evidence="3">
    <location>
        <begin position="51"/>
        <end position="96"/>
    </location>
</feature>
<dbReference type="InterPro" id="IPR004088">
    <property type="entry name" value="KH_dom_type_1"/>
</dbReference>
<dbReference type="PANTHER" id="PTHR10288">
    <property type="entry name" value="KH DOMAIN CONTAINING RNA BINDING PROTEIN"/>
    <property type="match status" value="1"/>
</dbReference>
<feature type="compositionally biased region" description="Pro residues" evidence="3">
    <location>
        <begin position="875"/>
        <end position="896"/>
    </location>
</feature>
<dbReference type="SMART" id="SM00322">
    <property type="entry name" value="KH"/>
    <property type="match status" value="3"/>
</dbReference>
<comment type="caution">
    <text evidence="5">The sequence shown here is derived from an EMBL/GenBank/DDBJ whole genome shotgun (WGS) entry which is preliminary data.</text>
</comment>
<dbReference type="AlphaFoldDB" id="A0A1Q9CBU3"/>
<evidence type="ECO:0000313" key="5">
    <source>
        <dbReference type="EMBL" id="OLP80403.1"/>
    </source>
</evidence>
<evidence type="ECO:0000256" key="2">
    <source>
        <dbReference type="PROSITE-ProRule" id="PRU00117"/>
    </source>
</evidence>
<feature type="region of interest" description="Disordered" evidence="3">
    <location>
        <begin position="869"/>
        <end position="935"/>
    </location>
</feature>
<evidence type="ECO:0000313" key="6">
    <source>
        <dbReference type="Proteomes" id="UP000186817"/>
    </source>
</evidence>
<dbReference type="EMBL" id="LSRX01001382">
    <property type="protein sequence ID" value="OLP80403.1"/>
    <property type="molecule type" value="Genomic_DNA"/>
</dbReference>
<feature type="compositionally biased region" description="Basic and acidic residues" evidence="3">
    <location>
        <begin position="64"/>
        <end position="96"/>
    </location>
</feature>
<keyword evidence="1" id="KW-0677">Repeat</keyword>
<feature type="compositionally biased region" description="Basic and acidic residues" evidence="3">
    <location>
        <begin position="926"/>
        <end position="935"/>
    </location>
</feature>
<evidence type="ECO:0000256" key="3">
    <source>
        <dbReference type="SAM" id="MobiDB-lite"/>
    </source>
</evidence>
<feature type="compositionally biased region" description="Pro residues" evidence="3">
    <location>
        <begin position="202"/>
        <end position="213"/>
    </location>
</feature>
<organism evidence="5 6">
    <name type="scientific">Symbiodinium microadriaticum</name>
    <name type="common">Dinoflagellate</name>
    <name type="synonym">Zooxanthella microadriatica</name>
    <dbReference type="NCBI Taxonomy" id="2951"/>
    <lineage>
        <taxon>Eukaryota</taxon>
        <taxon>Sar</taxon>
        <taxon>Alveolata</taxon>
        <taxon>Dinophyceae</taxon>
        <taxon>Suessiales</taxon>
        <taxon>Symbiodiniaceae</taxon>
        <taxon>Symbiodinium</taxon>
    </lineage>
</organism>
<gene>
    <name evidence="5" type="primary">FUBP3</name>
    <name evidence="5" type="ORF">AK812_SmicGene39189</name>
</gene>
<evidence type="ECO:0000256" key="1">
    <source>
        <dbReference type="ARBA" id="ARBA00022737"/>
    </source>
</evidence>
<evidence type="ECO:0000259" key="4">
    <source>
        <dbReference type="SMART" id="SM00322"/>
    </source>
</evidence>
<dbReference type="SUPFAM" id="SSF54791">
    <property type="entry name" value="Eukaryotic type KH-domain (KH-domain type I)"/>
    <property type="match status" value="3"/>
</dbReference>
<dbReference type="OrthoDB" id="9995375at2759"/>
<dbReference type="CDD" id="cd00105">
    <property type="entry name" value="KH-I"/>
    <property type="match status" value="3"/>
</dbReference>
<reference evidence="5 6" key="1">
    <citation type="submission" date="2016-02" db="EMBL/GenBank/DDBJ databases">
        <title>Genome analysis of coral dinoflagellate symbionts highlights evolutionary adaptations to a symbiotic lifestyle.</title>
        <authorList>
            <person name="Aranda M."/>
            <person name="Li Y."/>
            <person name="Liew Y.J."/>
            <person name="Baumgarten S."/>
            <person name="Simakov O."/>
            <person name="Wilson M."/>
            <person name="Piel J."/>
            <person name="Ashoor H."/>
            <person name="Bougouffa S."/>
            <person name="Bajic V.B."/>
            <person name="Ryu T."/>
            <person name="Ravasi T."/>
            <person name="Bayer T."/>
            <person name="Micklem G."/>
            <person name="Kim H."/>
            <person name="Bhak J."/>
            <person name="Lajeunesse T.C."/>
            <person name="Voolstra C.R."/>
        </authorList>
    </citation>
    <scope>NUCLEOTIDE SEQUENCE [LARGE SCALE GENOMIC DNA]</scope>
    <source>
        <strain evidence="5 6">CCMP2467</strain>
    </source>
</reference>
<feature type="domain" description="K Homology" evidence="4">
    <location>
        <begin position="250"/>
        <end position="319"/>
    </location>
</feature>
<dbReference type="PROSITE" id="PS50084">
    <property type="entry name" value="KH_TYPE_1"/>
    <property type="match status" value="3"/>
</dbReference>
<dbReference type="InterPro" id="IPR036612">
    <property type="entry name" value="KH_dom_type_1_sf"/>
</dbReference>
<protein>
    <submittedName>
        <fullName evidence="5">Far upstream element-binding protein 3</fullName>
    </submittedName>
</protein>
<feature type="compositionally biased region" description="Low complexity" evidence="3">
    <location>
        <begin position="150"/>
        <end position="160"/>
    </location>
</feature>
<feature type="region of interest" description="Disordered" evidence="3">
    <location>
        <begin position="133"/>
        <end position="224"/>
    </location>
</feature>
<sequence>MRPYPDVKIKCGWNDPASVLRHQYNMCCTMCTSSRSSQSLLTRCQAAMYSARSRSRGRRVRSGGRGDDHRGRSRSRHGEGGSRRRKREKDGRDEDRADDFGAAAAWGPYAGYGAYAAAAASYWDYAQHAQQAAVEDDKKKKKKKKKKRGQSSSSSSSSSSQNDAAAQWAEMWRSWQGGAAPSGSPPAQGHPMAWNQWGGVPPQAPGWPGPPPEGGSMGSFDGRDTGWAVAEREDDEGSGPAEDVPIFLEPSVEEEVAVPKALLGKVIGKQAATIIEIREKSGAFKVDARDQTSDPCMVKVAGTAEAVKKAKDLILELIDQTKQKHLSSHYVEIPRSKIGMVIGLKGAQVNEVQAQTQTKIDVDFETDPCKCYIKGEADNVDRAKKVLLTIAMQLEDEASEYLDLPKTVSGALIGAQGSRIRQFQETSGARIDIDKSGNRCKVRLTGSKEAVSIAKSLIQAELDKNMVPTKTPGSMASSGAGVSHGPIAVPAHQPSSFPATLSESIARARAAAEAVKHGLIPSGPPEGSPVNPPPPAPLPVPKYRRRPGRQVRQRVVTGAEEVSGAAVVGEPLAAALSLLFSCDFWWFALTLSAMSYFCKVSLPHQLALSLPAVPAALAFQEEKDAAMMALRVIIVAVLSVPTLGTVLARAKLRQGSKSWQDFSPCSCSECLGEHKNDGGDGSVGFQCFPKTSGLADCRQTEPVATRVVQSADVVSYDRFCLYTCKPLLTDEIKPVVDCAHLNDKEITELAQSPSSNGREIVYEAHPLARVGPISQVLAQPEASMLDTASVVDRSSDPVSAIRATFASLRKAETAAPGVSPYTLPDAAKAPPLCVCHCGNKVNRMRQTESDGIMYPKPKQVRLPLAVTSAGNPAAQPEPPQPPMPPPPPAELPPPSLPLGLFPGQELPPIPEAPLEITAPLPPAEKGLADAPEKQKPVSFLQQASAPVACNCIC</sequence>
<feature type="domain" description="K Homology" evidence="4">
    <location>
        <begin position="325"/>
        <end position="392"/>
    </location>
</feature>
<proteinExistence type="predicted"/>
<keyword evidence="6" id="KW-1185">Reference proteome</keyword>
<dbReference type="InterPro" id="IPR004087">
    <property type="entry name" value="KH_dom"/>
</dbReference>